<dbReference type="KEGG" id="sufl:FIL70_07600"/>
<dbReference type="Pfam" id="PF09356">
    <property type="entry name" value="Phage_BR0599"/>
    <property type="match status" value="1"/>
</dbReference>
<organism evidence="2 3">
    <name type="scientific">Sphingobium fuliginis ATCC 27551</name>
    <dbReference type="NCBI Taxonomy" id="1208342"/>
    <lineage>
        <taxon>Bacteria</taxon>
        <taxon>Pseudomonadati</taxon>
        <taxon>Pseudomonadota</taxon>
        <taxon>Alphaproteobacteria</taxon>
        <taxon>Sphingomonadales</taxon>
        <taxon>Sphingomonadaceae</taxon>
        <taxon>Sphingobium</taxon>
    </lineage>
</organism>
<protein>
    <recommendedName>
        <fullName evidence="1">Bacteriophage phiJL001 Gp84 C-terminal domain-containing protein</fullName>
    </recommendedName>
</protein>
<evidence type="ECO:0000259" key="1">
    <source>
        <dbReference type="Pfam" id="PF09356"/>
    </source>
</evidence>
<accession>A0A5B8CC61</accession>
<dbReference type="InterPro" id="IPR018964">
    <property type="entry name" value="Phage_phiJL001_Gp84_C"/>
</dbReference>
<evidence type="ECO:0000313" key="2">
    <source>
        <dbReference type="EMBL" id="QDC37108.1"/>
    </source>
</evidence>
<reference evidence="2 3" key="1">
    <citation type="submission" date="2019-06" db="EMBL/GenBank/DDBJ databases">
        <title>Genome organization and adaptive potential of archetypical organophosphate degarding Sphingobium fuliginis ATCC 27551.</title>
        <authorList>
            <person name="Sarwar A."/>
            <person name="Parthasarathy S."/>
            <person name="Singh C."/>
            <person name="Siddavattam D."/>
        </authorList>
    </citation>
    <scope>NUCLEOTIDE SEQUENCE [LARGE SCALE GENOMIC DNA]</scope>
    <source>
        <strain evidence="2 3">ATCC 27551</strain>
    </source>
</reference>
<dbReference type="EMBL" id="CP041016">
    <property type="protein sequence ID" value="QDC37108.1"/>
    <property type="molecule type" value="Genomic_DNA"/>
</dbReference>
<proteinExistence type="predicted"/>
<gene>
    <name evidence="2" type="ORF">FIL70_07600</name>
</gene>
<evidence type="ECO:0000313" key="3">
    <source>
        <dbReference type="Proteomes" id="UP000311469"/>
    </source>
</evidence>
<dbReference type="RefSeq" id="WP_140041949.1">
    <property type="nucleotide sequence ID" value="NZ_CP041016.1"/>
</dbReference>
<feature type="domain" description="Bacteriophage phiJL001 Gp84 C-terminal" evidence="1">
    <location>
        <begin position="104"/>
        <end position="183"/>
    </location>
</feature>
<dbReference type="Proteomes" id="UP000311469">
    <property type="component" value="Chromosome cSF1"/>
</dbReference>
<sequence length="192" mass="20751">MQLTVYQGHVDDPDSDFKVIWAGRVVSASRAHSELELQGEPISTQMKRPGLRRHYQYGCPHALYSTVCGASKAAATSPATVASVSGTTVTLDAGWNGSVTAAKFLRGQLEWTPAGASTRRRTIIRVSGNVLTLSGLPLDLEANDAVNVVLGCNHHAFEDEGGDCEGLHNNIVNYGGMKWIPVKNIINRNPYY</sequence>
<name>A0A5B8CC61_SPHSA</name>
<dbReference type="AlphaFoldDB" id="A0A5B8CC61"/>